<gene>
    <name evidence="1" type="ORF">MmTuc01_3409</name>
</gene>
<proteinExistence type="predicted"/>
<accession>M1QEH8</accession>
<dbReference type="AlphaFoldDB" id="M1QEH8"/>
<evidence type="ECO:0000313" key="1">
    <source>
        <dbReference type="EMBL" id="AGF98658.1"/>
    </source>
</evidence>
<dbReference type="SUPFAM" id="SSF53474">
    <property type="entry name" value="alpha/beta-Hydrolases"/>
    <property type="match status" value="1"/>
</dbReference>
<dbReference type="Gene3D" id="3.40.50.1820">
    <property type="entry name" value="alpha/beta hydrolase"/>
    <property type="match status" value="1"/>
</dbReference>
<reference evidence="1 2" key="1">
    <citation type="journal article" date="2013" name="Genome Announc.">
        <title>Complete Genome of a Methanosarcina mazei Strain Isolated from Sediment Samples from an Amazonian Flooded Area.</title>
        <authorList>
            <person name="Assis das Gracas D."/>
            <person name="Thiago Juca Ramos R."/>
            <person name="Vieira Araujo A.C."/>
            <person name="Zahlouth R."/>
            <person name="Ribeiro Carneiro A."/>
            <person name="Souza Lopes T."/>
            <person name="Azevedo Barauna R."/>
            <person name="Azevedo V."/>
            <person name="Cruz Schneider M.P."/>
            <person name="Pellizari V.H."/>
            <person name="Silva A."/>
        </authorList>
    </citation>
    <scope>NUCLEOTIDE SEQUENCE [LARGE SCALE GENOMIC DNA]</scope>
    <source>
        <strain evidence="1 2">Tuc01</strain>
    </source>
</reference>
<keyword evidence="1" id="KW-0378">Hydrolase</keyword>
<protein>
    <submittedName>
        <fullName evidence="1">Alpha/beta hydrolase</fullName>
    </submittedName>
</protein>
<organism evidence="1 2">
    <name type="scientific">Methanosarcina mazei Tuc01</name>
    <dbReference type="NCBI Taxonomy" id="1236903"/>
    <lineage>
        <taxon>Archaea</taxon>
        <taxon>Methanobacteriati</taxon>
        <taxon>Methanobacteriota</taxon>
        <taxon>Stenosarchaea group</taxon>
        <taxon>Methanomicrobia</taxon>
        <taxon>Methanosarcinales</taxon>
        <taxon>Methanosarcinaceae</taxon>
        <taxon>Methanosarcina</taxon>
    </lineage>
</organism>
<dbReference type="EMBL" id="CP004144">
    <property type="protein sequence ID" value="AGF98658.1"/>
    <property type="molecule type" value="Genomic_DNA"/>
</dbReference>
<dbReference type="Proteomes" id="UP000011718">
    <property type="component" value="Chromosome"/>
</dbReference>
<dbReference type="BioCyc" id="MMAZ1236903:G139K-3247-MONOMER"/>
<dbReference type="HOGENOM" id="CLU_105772_0_0_2"/>
<dbReference type="KEGG" id="mmaz:MmTuc01_3409"/>
<dbReference type="GO" id="GO:0016787">
    <property type="term" value="F:hydrolase activity"/>
    <property type="evidence" value="ECO:0007669"/>
    <property type="project" value="UniProtKB-KW"/>
</dbReference>
<sequence>MRPCLKTRNIIENVIERIRIKYILSLWISEIMDKRHFYILNNKIRIPAILWIRIPAILWGKQSEKLLIEVHGNLSSKEDTVISMMAQKAVEKGYQALSFDLPMHGERVDEEYACIPENCVSDLAAIYEYAKSLASDIHLFACSMGAYFSLLAYHDLNIKQSLFLSPIVDMERIISKMMESFQVSEERLKAEHEIRLPNGQVLEWNYYCYVRENPIRFEWKVPTAILYGSDDKLTELDEISTLADRYQSKVKVLEHGEHYFHTEEQLKVFDKWADENLL</sequence>
<evidence type="ECO:0000313" key="2">
    <source>
        <dbReference type="Proteomes" id="UP000011718"/>
    </source>
</evidence>
<dbReference type="InterPro" id="IPR029058">
    <property type="entry name" value="AB_hydrolase_fold"/>
</dbReference>
<name>M1QEH8_METMZ</name>